<dbReference type="CDD" id="cd00199">
    <property type="entry name" value="WAP"/>
    <property type="match status" value="1"/>
</dbReference>
<dbReference type="GeneID" id="103735002"/>
<feature type="signal peptide" evidence="1">
    <location>
        <begin position="1"/>
        <end position="19"/>
    </location>
</feature>
<evidence type="ECO:0000256" key="1">
    <source>
        <dbReference type="SAM" id="SignalP"/>
    </source>
</evidence>
<dbReference type="Ensembl" id="ENSNGAT00000030948.1">
    <property type="protein sequence ID" value="ENSNGAP00000025229.1"/>
    <property type="gene ID" value="ENSNGAG00000023253.1"/>
</dbReference>
<feature type="chain" id="PRO_5034666297" evidence="1">
    <location>
        <begin position="20"/>
        <end position="131"/>
    </location>
</feature>
<keyword evidence="4" id="KW-1185">Reference proteome</keyword>
<sequence length="131" mass="14080">MRCLISFALGLLALEVALALEPVFTSAQFMCPEVSSEEERSCINQCSTSAECGLDTVCCPSICGGSCKTPIRIGIPKAGQCPWNPLHMIPAKPCPEQSECSSDSDCEGIMKCCNIKCAMKCLIPEAEESFY</sequence>
<proteinExistence type="predicted"/>
<dbReference type="RefSeq" id="XP_017653916.1">
    <property type="nucleotide sequence ID" value="XM_017798427.2"/>
</dbReference>
<reference evidence="3" key="2">
    <citation type="submission" date="2025-09" db="UniProtKB">
        <authorList>
            <consortium name="Ensembl"/>
        </authorList>
    </citation>
    <scope>IDENTIFICATION</scope>
</reference>
<evidence type="ECO:0000313" key="3">
    <source>
        <dbReference type="Ensembl" id="ENSNGAP00000025229.1"/>
    </source>
</evidence>
<dbReference type="AlphaFoldDB" id="A0A8C6WD19"/>
<dbReference type="Pfam" id="PF00095">
    <property type="entry name" value="WAP"/>
    <property type="match status" value="2"/>
</dbReference>
<dbReference type="GeneTree" id="ENSGT00730000111762"/>
<dbReference type="PROSITE" id="PS51390">
    <property type="entry name" value="WAP"/>
    <property type="match status" value="2"/>
</dbReference>
<dbReference type="OMA" id="PQGTKCC"/>
<dbReference type="Gene3D" id="4.10.75.10">
    <property type="entry name" value="Elafin-like"/>
    <property type="match status" value="2"/>
</dbReference>
<dbReference type="InterPro" id="IPR036645">
    <property type="entry name" value="Elafin-like_sf"/>
</dbReference>
<feature type="domain" description="WAP" evidence="2">
    <location>
        <begin position="74"/>
        <end position="125"/>
    </location>
</feature>
<reference evidence="3" key="1">
    <citation type="submission" date="2025-08" db="UniProtKB">
        <authorList>
            <consortium name="Ensembl"/>
        </authorList>
    </citation>
    <scope>IDENTIFICATION</scope>
</reference>
<dbReference type="OrthoDB" id="6060011at2759"/>
<dbReference type="Proteomes" id="UP000694381">
    <property type="component" value="Unassembled WGS sequence"/>
</dbReference>
<keyword evidence="1" id="KW-0732">Signal</keyword>
<dbReference type="GO" id="GO:0030414">
    <property type="term" value="F:peptidase inhibitor activity"/>
    <property type="evidence" value="ECO:0007669"/>
    <property type="project" value="InterPro"/>
</dbReference>
<accession>A0A8C6WD19</accession>
<feature type="domain" description="WAP" evidence="2">
    <location>
        <begin position="25"/>
        <end position="71"/>
    </location>
</feature>
<evidence type="ECO:0000313" key="4">
    <source>
        <dbReference type="Proteomes" id="UP000694381"/>
    </source>
</evidence>
<gene>
    <name evidence="3" type="primary">LOC103735002</name>
</gene>
<dbReference type="FunFam" id="4.10.75.10:FF:000008">
    <property type="entry name" value="Whey acidic protein"/>
    <property type="match status" value="1"/>
</dbReference>
<name>A0A8C6WD19_NANGA</name>
<dbReference type="SUPFAM" id="SSF57256">
    <property type="entry name" value="Elafin-like"/>
    <property type="match status" value="1"/>
</dbReference>
<dbReference type="GO" id="GO:0005576">
    <property type="term" value="C:extracellular region"/>
    <property type="evidence" value="ECO:0007669"/>
    <property type="project" value="InterPro"/>
</dbReference>
<dbReference type="SMART" id="SM00217">
    <property type="entry name" value="WAP"/>
    <property type="match status" value="2"/>
</dbReference>
<organism evidence="3 4">
    <name type="scientific">Nannospalax galili</name>
    <name type="common">Northern Israeli blind subterranean mole rat</name>
    <name type="synonym">Spalax galili</name>
    <dbReference type="NCBI Taxonomy" id="1026970"/>
    <lineage>
        <taxon>Eukaryota</taxon>
        <taxon>Metazoa</taxon>
        <taxon>Chordata</taxon>
        <taxon>Craniata</taxon>
        <taxon>Vertebrata</taxon>
        <taxon>Euteleostomi</taxon>
        <taxon>Mammalia</taxon>
        <taxon>Eutheria</taxon>
        <taxon>Euarchontoglires</taxon>
        <taxon>Glires</taxon>
        <taxon>Rodentia</taxon>
        <taxon>Myomorpha</taxon>
        <taxon>Muroidea</taxon>
        <taxon>Spalacidae</taxon>
        <taxon>Spalacinae</taxon>
        <taxon>Nannospalax</taxon>
    </lineage>
</organism>
<dbReference type="PRINTS" id="PR00003">
    <property type="entry name" value="4DISULPHCORE"/>
</dbReference>
<evidence type="ECO:0000259" key="2">
    <source>
        <dbReference type="PROSITE" id="PS51390"/>
    </source>
</evidence>
<protein>
    <submittedName>
        <fullName evidence="3">Whey acidic protein</fullName>
    </submittedName>
</protein>
<dbReference type="InterPro" id="IPR008197">
    <property type="entry name" value="WAP_dom"/>
</dbReference>